<dbReference type="AlphaFoldDB" id="A0A7C3KD10"/>
<name>A0A7C3KD10_9CYAN</name>
<evidence type="ECO:0000259" key="1">
    <source>
        <dbReference type="Pfam" id="PF01872"/>
    </source>
</evidence>
<reference evidence="2" key="1">
    <citation type="journal article" date="2020" name="mSystems">
        <title>Genome- and Community-Level Interaction Insights into Carbon Utilization and Element Cycling Functions of Hydrothermarchaeota in Hydrothermal Sediment.</title>
        <authorList>
            <person name="Zhou Z."/>
            <person name="Liu Y."/>
            <person name="Xu W."/>
            <person name="Pan J."/>
            <person name="Luo Z.H."/>
            <person name="Li M."/>
        </authorList>
    </citation>
    <scope>NUCLEOTIDE SEQUENCE [LARGE SCALE GENOMIC DNA]</scope>
    <source>
        <strain evidence="2">SpSt-418</strain>
    </source>
</reference>
<dbReference type="PANTHER" id="PTHR38011">
    <property type="entry name" value="DIHYDROFOLATE REDUCTASE FAMILY PROTEIN (AFU_ORTHOLOGUE AFUA_8G06820)"/>
    <property type="match status" value="1"/>
</dbReference>
<organism evidence="2">
    <name type="scientific">Oscillatoriales cyanobacterium SpSt-418</name>
    <dbReference type="NCBI Taxonomy" id="2282169"/>
    <lineage>
        <taxon>Bacteria</taxon>
        <taxon>Bacillati</taxon>
        <taxon>Cyanobacteriota</taxon>
        <taxon>Cyanophyceae</taxon>
        <taxon>Oscillatoriophycideae</taxon>
        <taxon>Oscillatoriales</taxon>
    </lineage>
</organism>
<dbReference type="EMBL" id="DSRU01000077">
    <property type="protein sequence ID" value="HFM97423.1"/>
    <property type="molecule type" value="Genomic_DNA"/>
</dbReference>
<sequence>MRKIVVTEFLSLDGVMEEPAWTVPYWNDAIAQFKDDEQSTTDALLLGRVTYQGFAAAWPQSTDEGADYMNNVSKYVVSTTLETAEWNNSTLIKDNIVEAINQLKQQEGQDILVYGSATLVQTLIQHDLVDCYRLLIYPVVLGEGKRLFQAGTPTTLKLIDSQSFSGVVALVYEPNRE</sequence>
<dbReference type="GO" id="GO:0008703">
    <property type="term" value="F:5-amino-6-(5-phosphoribosylamino)uracil reductase activity"/>
    <property type="evidence" value="ECO:0007669"/>
    <property type="project" value="InterPro"/>
</dbReference>
<dbReference type="SUPFAM" id="SSF53597">
    <property type="entry name" value="Dihydrofolate reductase-like"/>
    <property type="match status" value="1"/>
</dbReference>
<dbReference type="Pfam" id="PF01872">
    <property type="entry name" value="RibD_C"/>
    <property type="match status" value="1"/>
</dbReference>
<feature type="domain" description="Bacterial bifunctional deaminase-reductase C-terminal" evidence="1">
    <location>
        <begin position="2"/>
        <end position="167"/>
    </location>
</feature>
<proteinExistence type="predicted"/>
<gene>
    <name evidence="2" type="ORF">ENR64_06575</name>
</gene>
<dbReference type="InterPro" id="IPR024072">
    <property type="entry name" value="DHFR-like_dom_sf"/>
</dbReference>
<dbReference type="InterPro" id="IPR002734">
    <property type="entry name" value="RibDG_C"/>
</dbReference>
<dbReference type="InterPro" id="IPR050765">
    <property type="entry name" value="Riboflavin_Biosynth_HTPR"/>
</dbReference>
<dbReference type="PANTHER" id="PTHR38011:SF11">
    <property type="entry name" value="2,5-DIAMINO-6-RIBOSYLAMINO-4(3H)-PYRIMIDINONE 5'-PHOSPHATE REDUCTASE"/>
    <property type="match status" value="1"/>
</dbReference>
<evidence type="ECO:0000313" key="2">
    <source>
        <dbReference type="EMBL" id="HFM97423.1"/>
    </source>
</evidence>
<accession>A0A7C3KD10</accession>
<comment type="caution">
    <text evidence="2">The sequence shown here is derived from an EMBL/GenBank/DDBJ whole genome shotgun (WGS) entry which is preliminary data.</text>
</comment>
<dbReference type="Gene3D" id="3.40.430.10">
    <property type="entry name" value="Dihydrofolate Reductase, subunit A"/>
    <property type="match status" value="1"/>
</dbReference>
<dbReference type="GO" id="GO:0009231">
    <property type="term" value="P:riboflavin biosynthetic process"/>
    <property type="evidence" value="ECO:0007669"/>
    <property type="project" value="InterPro"/>
</dbReference>
<protein>
    <submittedName>
        <fullName evidence="2">Dihydrofolate reductase</fullName>
    </submittedName>
</protein>